<evidence type="ECO:0000256" key="4">
    <source>
        <dbReference type="ARBA" id="ARBA00022553"/>
    </source>
</evidence>
<evidence type="ECO:0000256" key="2">
    <source>
        <dbReference type="ARBA" id="ARBA00012438"/>
    </source>
</evidence>
<organism evidence="15 16">
    <name type="scientific">Microvirga alba</name>
    <dbReference type="NCBI Taxonomy" id="2791025"/>
    <lineage>
        <taxon>Bacteria</taxon>
        <taxon>Pseudomonadati</taxon>
        <taxon>Pseudomonadota</taxon>
        <taxon>Alphaproteobacteria</taxon>
        <taxon>Hyphomicrobiales</taxon>
        <taxon>Methylobacteriaceae</taxon>
        <taxon>Microvirga</taxon>
    </lineage>
</organism>
<dbReference type="InterPro" id="IPR011102">
    <property type="entry name" value="Sig_transdc_His_kinase_HWE"/>
</dbReference>
<dbReference type="SMART" id="SM00911">
    <property type="entry name" value="HWE_HK"/>
    <property type="match status" value="1"/>
</dbReference>
<evidence type="ECO:0000256" key="10">
    <source>
        <dbReference type="ARBA" id="ARBA00022777"/>
    </source>
</evidence>
<evidence type="ECO:0000256" key="3">
    <source>
        <dbReference type="ARBA" id="ARBA00021740"/>
    </source>
</evidence>
<keyword evidence="10" id="KW-0418">Kinase</keyword>
<evidence type="ECO:0000313" key="15">
    <source>
        <dbReference type="EMBL" id="MBF9232707.1"/>
    </source>
</evidence>
<keyword evidence="12" id="KW-0843">Virulence</keyword>
<comment type="caution">
    <text evidence="15">The sequence shown here is derived from an EMBL/GenBank/DDBJ whole genome shotgun (WGS) entry which is preliminary data.</text>
</comment>
<dbReference type="Gene3D" id="3.30.450.20">
    <property type="entry name" value="PAS domain"/>
    <property type="match status" value="2"/>
</dbReference>
<dbReference type="CDD" id="cd00130">
    <property type="entry name" value="PAS"/>
    <property type="match status" value="1"/>
</dbReference>
<keyword evidence="4" id="KW-0597">Phosphoprotein</keyword>
<dbReference type="PROSITE" id="PS50112">
    <property type="entry name" value="PAS"/>
    <property type="match status" value="1"/>
</dbReference>
<feature type="domain" description="PAC" evidence="14">
    <location>
        <begin position="236"/>
        <end position="291"/>
    </location>
</feature>
<keyword evidence="6" id="KW-0288">FMN</keyword>
<sequence>MSPFQEWASGLNEFRFQAGAQDFGPDALTQLLEHVPLALAVTLGSDHRCVFANRLFRSAFSTRDSDFIGKTVSEIIGDRYAAGIATCQARVFETGETYEISGAPFDFIPNRETTYWDIKLVPTRGGDDRISGVLIIGANVTDRVKARAEADRQAHHEALHHERLALAAEATELGLWEWDVRTGQTYWSERQKEIFGLPIDQPATYDVWLSSLHPEDRDQVLKCVTSLLDPNSDGRLQLEHRITRPDDETRWIIARGRMMYDVVKGVRVPSRLLGTILDITERRKGEETRQLLVQELNHRVKNLFAMASGMVALTAKTAQTPRDMSVVLRGRLQALARAHELIRPAITGDEPAGRETSIDEIVRVVLAPHIDQETQMSIDGTLFPVGPRAATSLTLVLHELATNASKYGALSVHEGQVQISWTHDDSTLLLLWQETNGPRIATAPAAEGFGSQLARTSVTGQLGGDIHYDWRSEGLHVRIRLPLDFLSH</sequence>
<dbReference type="InterPro" id="IPR013655">
    <property type="entry name" value="PAS_fold_3"/>
</dbReference>
<dbReference type="InterPro" id="IPR000700">
    <property type="entry name" value="PAS-assoc_C"/>
</dbReference>
<dbReference type="InterPro" id="IPR000014">
    <property type="entry name" value="PAS"/>
</dbReference>
<dbReference type="InterPro" id="IPR035965">
    <property type="entry name" value="PAS-like_dom_sf"/>
</dbReference>
<dbReference type="NCBIfam" id="TIGR00229">
    <property type="entry name" value="sensory_box"/>
    <property type="match status" value="1"/>
</dbReference>
<dbReference type="SMART" id="SM00091">
    <property type="entry name" value="PAS"/>
    <property type="match status" value="2"/>
</dbReference>
<dbReference type="GO" id="GO:0004673">
    <property type="term" value="F:protein histidine kinase activity"/>
    <property type="evidence" value="ECO:0007669"/>
    <property type="project" value="UniProtKB-EC"/>
</dbReference>
<evidence type="ECO:0000256" key="1">
    <source>
        <dbReference type="ARBA" id="ARBA00000085"/>
    </source>
</evidence>
<evidence type="ECO:0000256" key="11">
    <source>
        <dbReference type="ARBA" id="ARBA00022840"/>
    </source>
</evidence>
<keyword evidence="9" id="KW-0547">Nucleotide-binding</keyword>
<dbReference type="Gene3D" id="3.30.565.10">
    <property type="entry name" value="Histidine kinase-like ATPase, C-terminal domain"/>
    <property type="match status" value="1"/>
</dbReference>
<dbReference type="Pfam" id="PF08447">
    <property type="entry name" value="PAS_3"/>
    <property type="match status" value="1"/>
</dbReference>
<name>A0A931BKL1_9HYPH</name>
<evidence type="ECO:0000259" key="14">
    <source>
        <dbReference type="PROSITE" id="PS50113"/>
    </source>
</evidence>
<proteinExistence type="predicted"/>
<dbReference type="PANTHER" id="PTHR41523:SF8">
    <property type="entry name" value="ETHYLENE RESPONSE SENSOR PROTEIN"/>
    <property type="match status" value="1"/>
</dbReference>
<evidence type="ECO:0000259" key="13">
    <source>
        <dbReference type="PROSITE" id="PS50112"/>
    </source>
</evidence>
<dbReference type="SUPFAM" id="SSF55785">
    <property type="entry name" value="PYP-like sensor domain (PAS domain)"/>
    <property type="match status" value="2"/>
</dbReference>
<dbReference type="PROSITE" id="PS50113">
    <property type="entry name" value="PAC"/>
    <property type="match status" value="1"/>
</dbReference>
<dbReference type="GO" id="GO:0005524">
    <property type="term" value="F:ATP binding"/>
    <property type="evidence" value="ECO:0007669"/>
    <property type="project" value="UniProtKB-KW"/>
</dbReference>
<evidence type="ECO:0000256" key="7">
    <source>
        <dbReference type="ARBA" id="ARBA00022679"/>
    </source>
</evidence>
<evidence type="ECO:0000256" key="6">
    <source>
        <dbReference type="ARBA" id="ARBA00022643"/>
    </source>
</evidence>
<dbReference type="InterPro" id="IPR013656">
    <property type="entry name" value="PAS_4"/>
</dbReference>
<gene>
    <name evidence="15" type="ORF">I2H38_04865</name>
</gene>
<comment type="catalytic activity">
    <reaction evidence="1">
        <text>ATP + protein L-histidine = ADP + protein N-phospho-L-histidine.</text>
        <dbReference type="EC" id="2.7.13.3"/>
    </reaction>
</comment>
<dbReference type="InterPro" id="IPR036890">
    <property type="entry name" value="HATPase_C_sf"/>
</dbReference>
<keyword evidence="16" id="KW-1185">Reference proteome</keyword>
<feature type="domain" description="PAS" evidence="13">
    <location>
        <begin position="160"/>
        <end position="231"/>
    </location>
</feature>
<accession>A0A931BKL1</accession>
<keyword evidence="11" id="KW-0067">ATP-binding</keyword>
<reference evidence="15" key="1">
    <citation type="submission" date="2020-11" db="EMBL/GenBank/DDBJ databases">
        <authorList>
            <person name="Kim M.K."/>
        </authorList>
    </citation>
    <scope>NUCLEOTIDE SEQUENCE</scope>
    <source>
        <strain evidence="15">BT350</strain>
    </source>
</reference>
<dbReference type="PANTHER" id="PTHR41523">
    <property type="entry name" value="TWO-COMPONENT SYSTEM SENSOR PROTEIN"/>
    <property type="match status" value="1"/>
</dbReference>
<dbReference type="AlphaFoldDB" id="A0A931BKL1"/>
<evidence type="ECO:0000256" key="5">
    <source>
        <dbReference type="ARBA" id="ARBA00022630"/>
    </source>
</evidence>
<dbReference type="RefSeq" id="WP_196270711.1">
    <property type="nucleotide sequence ID" value="NZ_JADQDO010000002.1"/>
</dbReference>
<evidence type="ECO:0000256" key="9">
    <source>
        <dbReference type="ARBA" id="ARBA00022741"/>
    </source>
</evidence>
<dbReference type="Pfam" id="PF08448">
    <property type="entry name" value="PAS_4"/>
    <property type="match status" value="1"/>
</dbReference>
<evidence type="ECO:0000256" key="8">
    <source>
        <dbReference type="ARBA" id="ARBA00022737"/>
    </source>
</evidence>
<protein>
    <recommendedName>
        <fullName evidence="3">Blue-light-activated histidine kinase</fullName>
        <ecNumber evidence="2">2.7.13.3</ecNumber>
    </recommendedName>
</protein>
<dbReference type="SUPFAM" id="SSF55874">
    <property type="entry name" value="ATPase domain of HSP90 chaperone/DNA topoisomerase II/histidine kinase"/>
    <property type="match status" value="1"/>
</dbReference>
<dbReference type="EC" id="2.7.13.3" evidence="2"/>
<keyword evidence="8" id="KW-0677">Repeat</keyword>
<dbReference type="EMBL" id="JADQDO010000002">
    <property type="protein sequence ID" value="MBF9232707.1"/>
    <property type="molecule type" value="Genomic_DNA"/>
</dbReference>
<dbReference type="Proteomes" id="UP000599312">
    <property type="component" value="Unassembled WGS sequence"/>
</dbReference>
<evidence type="ECO:0000256" key="12">
    <source>
        <dbReference type="ARBA" id="ARBA00023026"/>
    </source>
</evidence>
<keyword evidence="7" id="KW-0808">Transferase</keyword>
<keyword evidence="5" id="KW-0285">Flavoprotein</keyword>
<dbReference type="Pfam" id="PF07536">
    <property type="entry name" value="HWE_HK"/>
    <property type="match status" value="1"/>
</dbReference>
<evidence type="ECO:0000313" key="16">
    <source>
        <dbReference type="Proteomes" id="UP000599312"/>
    </source>
</evidence>
<dbReference type="Gene3D" id="2.10.70.100">
    <property type="match status" value="1"/>
</dbReference>